<dbReference type="RefSeq" id="WP_257029496.1">
    <property type="nucleotide sequence ID" value="NZ_JACCBW010000001.1"/>
</dbReference>
<dbReference type="PROSITE" id="PS51186">
    <property type="entry name" value="GNAT"/>
    <property type="match status" value="1"/>
</dbReference>
<comment type="caution">
    <text evidence="4">The sequence shown here is derived from an EMBL/GenBank/DDBJ whole genome shotgun (WGS) entry which is preliminary data.</text>
</comment>
<sequence>MPDIALRIERLPITHPDAMLLVEAVQEEYVLRYGGRDESPIDPADFEDPLGSFFVGYLDGEPVATGAWRRSSVSALGADVTAEVKRMYVVPAAQRRGLARRMLAHLEATAADAGIQALVLETGMKQPEAIELYLSSGYEPIPGFGYYADSELSRCFARRI</sequence>
<dbReference type="CDD" id="cd04301">
    <property type="entry name" value="NAT_SF"/>
    <property type="match status" value="1"/>
</dbReference>
<dbReference type="GO" id="GO:0016747">
    <property type="term" value="F:acyltransferase activity, transferring groups other than amino-acyl groups"/>
    <property type="evidence" value="ECO:0007669"/>
    <property type="project" value="InterPro"/>
</dbReference>
<evidence type="ECO:0000256" key="1">
    <source>
        <dbReference type="ARBA" id="ARBA00022679"/>
    </source>
</evidence>
<name>A0A7Y9H0P1_9ACTN</name>
<dbReference type="InterPro" id="IPR000182">
    <property type="entry name" value="GNAT_dom"/>
</dbReference>
<evidence type="ECO:0000259" key="3">
    <source>
        <dbReference type="PROSITE" id="PS51186"/>
    </source>
</evidence>
<dbReference type="Proteomes" id="UP000549911">
    <property type="component" value="Unassembled WGS sequence"/>
</dbReference>
<dbReference type="InterPro" id="IPR016181">
    <property type="entry name" value="Acyl_CoA_acyltransferase"/>
</dbReference>
<gene>
    <name evidence="4" type="ORF">F4692_000866</name>
</gene>
<evidence type="ECO:0000313" key="4">
    <source>
        <dbReference type="EMBL" id="NYE35762.1"/>
    </source>
</evidence>
<accession>A0A7Y9H0P1</accession>
<dbReference type="PANTHER" id="PTHR43877">
    <property type="entry name" value="AMINOALKYLPHOSPHONATE N-ACETYLTRANSFERASE-RELATED-RELATED"/>
    <property type="match status" value="1"/>
</dbReference>
<keyword evidence="2" id="KW-0012">Acyltransferase</keyword>
<keyword evidence="5" id="KW-1185">Reference proteome</keyword>
<reference evidence="4 5" key="1">
    <citation type="submission" date="2020-07" db="EMBL/GenBank/DDBJ databases">
        <authorList>
            <person name="Partida-Martinez L."/>
            <person name="Huntemann M."/>
            <person name="Clum A."/>
            <person name="Wang J."/>
            <person name="Palaniappan K."/>
            <person name="Ritter S."/>
            <person name="Chen I.-M."/>
            <person name="Stamatis D."/>
            <person name="Reddy T."/>
            <person name="O'Malley R."/>
            <person name="Daum C."/>
            <person name="Shapiro N."/>
            <person name="Ivanova N."/>
            <person name="Kyrpides N."/>
            <person name="Woyke T."/>
        </authorList>
    </citation>
    <scope>NUCLEOTIDE SEQUENCE [LARGE SCALE GENOMIC DNA]</scope>
    <source>
        <strain evidence="4 5">AT2.17</strain>
    </source>
</reference>
<feature type="domain" description="N-acetyltransferase" evidence="3">
    <location>
        <begin position="8"/>
        <end position="158"/>
    </location>
</feature>
<dbReference type="AlphaFoldDB" id="A0A7Y9H0P1"/>
<keyword evidence="1 4" id="KW-0808">Transferase</keyword>
<dbReference type="SUPFAM" id="SSF55729">
    <property type="entry name" value="Acyl-CoA N-acyltransferases (Nat)"/>
    <property type="match status" value="1"/>
</dbReference>
<protein>
    <submittedName>
        <fullName evidence="4">GNAT superfamily N-acetyltransferase</fullName>
    </submittedName>
</protein>
<organism evidence="4 5">
    <name type="scientific">Nocardioides cavernae</name>
    <dbReference type="NCBI Taxonomy" id="1921566"/>
    <lineage>
        <taxon>Bacteria</taxon>
        <taxon>Bacillati</taxon>
        <taxon>Actinomycetota</taxon>
        <taxon>Actinomycetes</taxon>
        <taxon>Propionibacteriales</taxon>
        <taxon>Nocardioidaceae</taxon>
        <taxon>Nocardioides</taxon>
    </lineage>
</organism>
<dbReference type="EMBL" id="JACCBW010000001">
    <property type="protein sequence ID" value="NYE35762.1"/>
    <property type="molecule type" value="Genomic_DNA"/>
</dbReference>
<reference evidence="4 5" key="2">
    <citation type="submission" date="2020-08" db="EMBL/GenBank/DDBJ databases">
        <title>The Agave Microbiome: Exploring the role of microbial communities in plant adaptations to desert environments.</title>
        <authorList>
            <person name="Partida-Martinez L.P."/>
        </authorList>
    </citation>
    <scope>NUCLEOTIDE SEQUENCE [LARGE SCALE GENOMIC DNA]</scope>
    <source>
        <strain evidence="4 5">AT2.17</strain>
    </source>
</reference>
<dbReference type="PANTHER" id="PTHR43877:SF2">
    <property type="entry name" value="AMINOALKYLPHOSPHONATE N-ACETYLTRANSFERASE-RELATED"/>
    <property type="match status" value="1"/>
</dbReference>
<dbReference type="InterPro" id="IPR050832">
    <property type="entry name" value="Bact_Acetyltransf"/>
</dbReference>
<dbReference type="Pfam" id="PF00583">
    <property type="entry name" value="Acetyltransf_1"/>
    <property type="match status" value="1"/>
</dbReference>
<evidence type="ECO:0000313" key="5">
    <source>
        <dbReference type="Proteomes" id="UP000549911"/>
    </source>
</evidence>
<proteinExistence type="predicted"/>
<evidence type="ECO:0000256" key="2">
    <source>
        <dbReference type="ARBA" id="ARBA00023315"/>
    </source>
</evidence>
<dbReference type="Gene3D" id="3.40.630.30">
    <property type="match status" value="1"/>
</dbReference>